<gene>
    <name evidence="1" type="ORF">SDC9_199042</name>
</gene>
<accession>A0A645IJD8</accession>
<evidence type="ECO:0008006" key="2">
    <source>
        <dbReference type="Google" id="ProtNLM"/>
    </source>
</evidence>
<dbReference type="AlphaFoldDB" id="A0A645IJD8"/>
<reference evidence="1" key="1">
    <citation type="submission" date="2019-08" db="EMBL/GenBank/DDBJ databases">
        <authorList>
            <person name="Kucharzyk K."/>
            <person name="Murdoch R.W."/>
            <person name="Higgins S."/>
            <person name="Loffler F."/>
        </authorList>
    </citation>
    <scope>NUCLEOTIDE SEQUENCE</scope>
</reference>
<dbReference type="EMBL" id="VSSQ01116475">
    <property type="protein sequence ID" value="MPN51397.1"/>
    <property type="molecule type" value="Genomic_DNA"/>
</dbReference>
<organism evidence="1">
    <name type="scientific">bioreactor metagenome</name>
    <dbReference type="NCBI Taxonomy" id="1076179"/>
    <lineage>
        <taxon>unclassified sequences</taxon>
        <taxon>metagenomes</taxon>
        <taxon>ecological metagenomes</taxon>
    </lineage>
</organism>
<comment type="caution">
    <text evidence="1">The sequence shown here is derived from an EMBL/GenBank/DDBJ whole genome shotgun (WGS) entry which is preliminary data.</text>
</comment>
<protein>
    <recommendedName>
        <fullName evidence="2">Peptidase M28 domain-containing protein</fullName>
    </recommendedName>
</protein>
<name>A0A645IJD8_9ZZZZ</name>
<sequence>MNLGSWPYGDPQYHLPGDIPERVDLENLRLSTQLILAAILDIDEAGEHVFDAIRHAHATP</sequence>
<proteinExistence type="predicted"/>
<evidence type="ECO:0000313" key="1">
    <source>
        <dbReference type="EMBL" id="MPN51397.1"/>
    </source>
</evidence>